<evidence type="ECO:0000256" key="6">
    <source>
        <dbReference type="ARBA" id="ARBA00047942"/>
    </source>
</evidence>
<keyword evidence="4" id="KW-0808">Transferase</keyword>
<evidence type="ECO:0000256" key="4">
    <source>
        <dbReference type="ARBA" id="ARBA00022679"/>
    </source>
</evidence>
<dbReference type="SUPFAM" id="SSF53335">
    <property type="entry name" value="S-adenosyl-L-methionine-dependent methyltransferases"/>
    <property type="match status" value="1"/>
</dbReference>
<dbReference type="Pfam" id="PF02384">
    <property type="entry name" value="N6_Mtase"/>
    <property type="match status" value="1"/>
</dbReference>
<name>A0ABY4BMP6_9FLAO</name>
<comment type="catalytic activity">
    <reaction evidence="6">
        <text>a 2'-deoxyadenosine in DNA + S-adenosyl-L-methionine = an N(6)-methyl-2'-deoxyadenosine in DNA + S-adenosyl-L-homocysteine + H(+)</text>
        <dbReference type="Rhea" id="RHEA:15197"/>
        <dbReference type="Rhea" id="RHEA-COMP:12418"/>
        <dbReference type="Rhea" id="RHEA-COMP:12419"/>
        <dbReference type="ChEBI" id="CHEBI:15378"/>
        <dbReference type="ChEBI" id="CHEBI:57856"/>
        <dbReference type="ChEBI" id="CHEBI:59789"/>
        <dbReference type="ChEBI" id="CHEBI:90615"/>
        <dbReference type="ChEBI" id="CHEBI:90616"/>
        <dbReference type="EC" id="2.1.1.72"/>
    </reaction>
</comment>
<evidence type="ECO:0000313" key="9">
    <source>
        <dbReference type="Proteomes" id="UP000831460"/>
    </source>
</evidence>
<reference evidence="8 9" key="1">
    <citation type="submission" date="2022-03" db="EMBL/GenBank/DDBJ databases">
        <title>Chryseobacterium sp. isolated from particulate matters in swine house.</title>
        <authorList>
            <person name="Won M."/>
            <person name="Kim S.-J."/>
            <person name="Kwon S.-W."/>
        </authorList>
    </citation>
    <scope>NUCLEOTIDE SEQUENCE [LARGE SCALE GENOMIC DNA]</scope>
    <source>
        <strain evidence="8 9">SC2-2</strain>
    </source>
</reference>
<feature type="domain" description="DNA methylase adenine-specific" evidence="7">
    <location>
        <begin position="311"/>
        <end position="613"/>
    </location>
</feature>
<dbReference type="PROSITE" id="PS00092">
    <property type="entry name" value="N6_MTASE"/>
    <property type="match status" value="1"/>
</dbReference>
<dbReference type="Gene3D" id="3.40.50.150">
    <property type="entry name" value="Vaccinia Virus protein VP39"/>
    <property type="match status" value="1"/>
</dbReference>
<evidence type="ECO:0000256" key="3">
    <source>
        <dbReference type="ARBA" id="ARBA00022603"/>
    </source>
</evidence>
<dbReference type="EMBL" id="CP094532">
    <property type="protein sequence ID" value="UOE40463.1"/>
    <property type="molecule type" value="Genomic_DNA"/>
</dbReference>
<evidence type="ECO:0000256" key="1">
    <source>
        <dbReference type="ARBA" id="ARBA00006594"/>
    </source>
</evidence>
<dbReference type="PANTHER" id="PTHR33841">
    <property type="entry name" value="DNA METHYLTRANSFERASE YEEA-RELATED"/>
    <property type="match status" value="1"/>
</dbReference>
<proteinExistence type="inferred from homology"/>
<evidence type="ECO:0000256" key="2">
    <source>
        <dbReference type="ARBA" id="ARBA00011900"/>
    </source>
</evidence>
<evidence type="ECO:0000259" key="7">
    <source>
        <dbReference type="Pfam" id="PF02384"/>
    </source>
</evidence>
<evidence type="ECO:0000313" key="8">
    <source>
        <dbReference type="EMBL" id="UOE40463.1"/>
    </source>
</evidence>
<accession>A0ABY4BMP6</accession>
<evidence type="ECO:0000256" key="5">
    <source>
        <dbReference type="ARBA" id="ARBA00022747"/>
    </source>
</evidence>
<organism evidence="8 9">
    <name type="scientific">Chryseobacterium suipulveris</name>
    <dbReference type="NCBI Taxonomy" id="2929800"/>
    <lineage>
        <taxon>Bacteria</taxon>
        <taxon>Pseudomonadati</taxon>
        <taxon>Bacteroidota</taxon>
        <taxon>Flavobacteriia</taxon>
        <taxon>Flavobacteriales</taxon>
        <taxon>Weeksellaceae</taxon>
        <taxon>Chryseobacterium group</taxon>
        <taxon>Chryseobacterium</taxon>
    </lineage>
</organism>
<comment type="similarity">
    <text evidence="1">Belongs to the N(4)/N(6)-methyltransferase family.</text>
</comment>
<dbReference type="InterPro" id="IPR002052">
    <property type="entry name" value="DNA_methylase_N6_adenine_CS"/>
</dbReference>
<gene>
    <name evidence="8" type="ORF">MTP09_11165</name>
</gene>
<dbReference type="RefSeq" id="WP_185226547.1">
    <property type="nucleotide sequence ID" value="NZ_CP094532.1"/>
</dbReference>
<keyword evidence="3 8" id="KW-0489">Methyltransferase</keyword>
<protein>
    <recommendedName>
        <fullName evidence="2">site-specific DNA-methyltransferase (adenine-specific)</fullName>
        <ecNumber evidence="2">2.1.1.72</ecNumber>
    </recommendedName>
</protein>
<dbReference type="Proteomes" id="UP000831460">
    <property type="component" value="Chromosome"/>
</dbReference>
<sequence length="1066" mass="124649">MATLDILEFLDLGRAKSIQSDSEKLSDSEAVILNEVKEKDFGVDLIYFNTDEETNNSFPAVFLKKVANFNDEIYLKDIAETQRKIWNYKKVLFLYVYSETEIRIYNCSEKPLIVTKDDFDYKNELQEIEINSYQYSDKQQLQELNKLFSRIAIDTGIIWTLEDAKIVRDKINLQKRVDKYLVTSLVNTAEYLRSQGLEIDFIHRIILRSLFLLYLEDRGAAEKDFYSQIKKDAESYFDILDDVTATYDLFKRLENHFNGNVFTLEQGENISREQLQIIKTCFIRGNEKNYNAQFFDDWRQFRLFNFKIIQIELLSEIYENFLAETDPTLKENSGTYYTPPSLVEFILNEKLPVNNGETEYNVKTLDPSCGSGIFLVESFKRLVKRYENAHSIDNLSDFDTLVKLLKENIFGIEIHPQAIKVAAFSLYLALVDKLDPKNLWQNKNYRLPYLVNDPKEKNEQKKGRNLFCRDTISDLSSIDELQNFRLVVGNPPFGDKNLLDTIRNYCNKENFAKEKVLPFLHKATFFAPHGEIALIFNTKVLTNTRGTYKNFREWLFNQCYVEKVFNFSILRKAKKNFGGQLFGDATGPISIVFYKNHQPDNRNDTIVYYAPKTWVRSNVIEGLSIDSTDIKYIPREECQKPDTKIWKVAMWGGMNDWNLIKKLNNSKFQTVENFIVDNNIKSGVGFQLLTQKKDTPKYSETLTSLDYLDAECVNKYFTPNEKLNSVRNAIKTSKAINFYKEFYNVNNITEIEQLTAFRRLGDIDAYINPHIILKKGLENNSVCASFIENQCSFRDGVYGFYTNESKIDELYKLLSFFNSKFSTYYLFMTISSYGIEREQIMKNEYLSIPFSLNDEQGLKIIEATKELLIKMKSKSFLNNDFEEQDLKNFINENIDSTILNGFNFEEYEKVLVSDAILYNLDLFHNQEKSKAILPATEKQPEEYAQIISSELNEFLEGQNVFANATVYNLKGLKSSPLMMIKISHEKTKKEISISNENIGDELMRLDQYLWEQKAKNIYFRKKLNYKRGDDIYIIRPNQRRFWSQSMAFEDASELILEILNGVHDEA</sequence>
<dbReference type="InterPro" id="IPR003356">
    <property type="entry name" value="DNA_methylase_A-5"/>
</dbReference>
<keyword evidence="5" id="KW-0680">Restriction system</keyword>
<keyword evidence="9" id="KW-1185">Reference proteome</keyword>
<dbReference type="PANTHER" id="PTHR33841:SF1">
    <property type="entry name" value="DNA METHYLTRANSFERASE A"/>
    <property type="match status" value="1"/>
</dbReference>
<dbReference type="InterPro" id="IPR029063">
    <property type="entry name" value="SAM-dependent_MTases_sf"/>
</dbReference>
<dbReference type="EC" id="2.1.1.72" evidence="2"/>
<dbReference type="GO" id="GO:0008168">
    <property type="term" value="F:methyltransferase activity"/>
    <property type="evidence" value="ECO:0007669"/>
    <property type="project" value="UniProtKB-KW"/>
</dbReference>
<dbReference type="PRINTS" id="PR00507">
    <property type="entry name" value="N12N6MTFRASE"/>
</dbReference>
<dbReference type="GO" id="GO:0032259">
    <property type="term" value="P:methylation"/>
    <property type="evidence" value="ECO:0007669"/>
    <property type="project" value="UniProtKB-KW"/>
</dbReference>
<dbReference type="InterPro" id="IPR050953">
    <property type="entry name" value="N4_N6_ade-DNA_methylase"/>
</dbReference>